<gene>
    <name evidence="2" type="ORF">LMG18101_04663</name>
</gene>
<comment type="caution">
    <text evidence="2">The sequence shown here is derived from an EMBL/GenBank/DDBJ whole genome shotgun (WGS) entry which is preliminary data.</text>
</comment>
<dbReference type="InterPro" id="IPR029032">
    <property type="entry name" value="AhpD-like"/>
</dbReference>
<evidence type="ECO:0000259" key="1">
    <source>
        <dbReference type="Pfam" id="PF02627"/>
    </source>
</evidence>
<dbReference type="PANTHER" id="PTHR33570:SF10">
    <property type="entry name" value="GAMMA-CARBOXYMUCONOLACTONE DECARBOXYLASE"/>
    <property type="match status" value="1"/>
</dbReference>
<dbReference type="EMBL" id="CATZLL010000018">
    <property type="protein sequence ID" value="CAJ0821552.1"/>
    <property type="molecule type" value="Genomic_DNA"/>
</dbReference>
<accession>A0ABN9JVX0</accession>
<dbReference type="InterPro" id="IPR003779">
    <property type="entry name" value="CMD-like"/>
</dbReference>
<organism evidence="2 3">
    <name type="scientific">Ralstonia flaminis</name>
    <dbReference type="NCBI Taxonomy" id="3058597"/>
    <lineage>
        <taxon>Bacteria</taxon>
        <taxon>Pseudomonadati</taxon>
        <taxon>Pseudomonadota</taxon>
        <taxon>Betaproteobacteria</taxon>
        <taxon>Burkholderiales</taxon>
        <taxon>Burkholderiaceae</taxon>
        <taxon>Ralstonia</taxon>
    </lineage>
</organism>
<protein>
    <recommendedName>
        <fullName evidence="1">Carboxymuconolactone decarboxylase-like domain-containing protein</fullName>
    </recommendedName>
</protein>
<dbReference type="Pfam" id="PF02627">
    <property type="entry name" value="CMD"/>
    <property type="match status" value="1"/>
</dbReference>
<keyword evidence="3" id="KW-1185">Reference proteome</keyword>
<dbReference type="Gene3D" id="1.20.1290.10">
    <property type="entry name" value="AhpD-like"/>
    <property type="match status" value="1"/>
</dbReference>
<proteinExistence type="predicted"/>
<dbReference type="Proteomes" id="UP001189757">
    <property type="component" value="Unassembled WGS sequence"/>
</dbReference>
<dbReference type="RefSeq" id="WP_316682552.1">
    <property type="nucleotide sequence ID" value="NZ_CATZLL010000018.1"/>
</dbReference>
<sequence length="144" mass="15252">MSRNLSPEHPPAPPIGSRFDRGCATFEHVFGLPAKTFLDALADVSPDFARHVMEWEFADVYSRPALSLRERELVVLAACAALGATGQGPLRLHVGAALRSGLTQEAIVETFIQVGFAAGMPATLLAMQTAKDVFASMASSEPGA</sequence>
<evidence type="ECO:0000313" key="3">
    <source>
        <dbReference type="Proteomes" id="UP001189757"/>
    </source>
</evidence>
<name>A0ABN9JVX0_9RALS</name>
<feature type="domain" description="Carboxymuconolactone decarboxylase-like" evidence="1">
    <location>
        <begin position="46"/>
        <end position="131"/>
    </location>
</feature>
<dbReference type="InterPro" id="IPR052512">
    <property type="entry name" value="4CMD/NDH-1_regulator"/>
</dbReference>
<reference evidence="2 3" key="1">
    <citation type="submission" date="2023-07" db="EMBL/GenBank/DDBJ databases">
        <authorList>
            <person name="Peeters C."/>
        </authorList>
    </citation>
    <scope>NUCLEOTIDE SEQUENCE [LARGE SCALE GENOMIC DNA]</scope>
    <source>
        <strain evidence="2 3">LMG 18101</strain>
    </source>
</reference>
<dbReference type="PANTHER" id="PTHR33570">
    <property type="entry name" value="4-CARBOXYMUCONOLACTONE DECARBOXYLASE FAMILY PROTEIN"/>
    <property type="match status" value="1"/>
</dbReference>
<dbReference type="SUPFAM" id="SSF69118">
    <property type="entry name" value="AhpD-like"/>
    <property type="match status" value="1"/>
</dbReference>
<evidence type="ECO:0000313" key="2">
    <source>
        <dbReference type="EMBL" id="CAJ0821552.1"/>
    </source>
</evidence>